<dbReference type="Pfam" id="PF13424">
    <property type="entry name" value="TPR_12"/>
    <property type="match status" value="1"/>
</dbReference>
<dbReference type="SUPFAM" id="SSF48452">
    <property type="entry name" value="TPR-like"/>
    <property type="match status" value="1"/>
</dbReference>
<dbReference type="SUPFAM" id="SSF52540">
    <property type="entry name" value="P-loop containing nucleoside triphosphate hydrolases"/>
    <property type="match status" value="1"/>
</dbReference>
<dbReference type="PROSITE" id="PS50005">
    <property type="entry name" value="TPR"/>
    <property type="match status" value="3"/>
</dbReference>
<dbReference type="Gene3D" id="3.40.50.300">
    <property type="entry name" value="P-loop containing nucleotide triphosphate hydrolases"/>
    <property type="match status" value="1"/>
</dbReference>
<dbReference type="Proteomes" id="UP000597656">
    <property type="component" value="Unassembled WGS sequence"/>
</dbReference>
<evidence type="ECO:0000256" key="1">
    <source>
        <dbReference type="PROSITE-ProRule" id="PRU00339"/>
    </source>
</evidence>
<feature type="repeat" description="TPR" evidence="1">
    <location>
        <begin position="512"/>
        <end position="545"/>
    </location>
</feature>
<dbReference type="InterPro" id="IPR027417">
    <property type="entry name" value="P-loop_NTPase"/>
</dbReference>
<evidence type="ECO:0000313" key="4">
    <source>
        <dbReference type="Proteomes" id="UP000597656"/>
    </source>
</evidence>
<dbReference type="InterPro" id="IPR002182">
    <property type="entry name" value="NB-ARC"/>
</dbReference>
<accession>A0ABQ2HQL9</accession>
<dbReference type="EMBL" id="BMNC01000003">
    <property type="protein sequence ID" value="GGM88781.1"/>
    <property type="molecule type" value="Genomic_DNA"/>
</dbReference>
<dbReference type="InterPro" id="IPR003593">
    <property type="entry name" value="AAA+_ATPase"/>
</dbReference>
<evidence type="ECO:0000313" key="3">
    <source>
        <dbReference type="EMBL" id="GGM88781.1"/>
    </source>
</evidence>
<dbReference type="SMART" id="SM00028">
    <property type="entry name" value="TPR"/>
    <property type="match status" value="5"/>
</dbReference>
<feature type="domain" description="AAA+ ATPase" evidence="2">
    <location>
        <begin position="87"/>
        <end position="297"/>
    </location>
</feature>
<dbReference type="PANTHER" id="PTHR47691">
    <property type="entry name" value="REGULATOR-RELATED"/>
    <property type="match status" value="1"/>
</dbReference>
<organism evidence="3 4">
    <name type="scientific">Lentzea pudingi</name>
    <dbReference type="NCBI Taxonomy" id="1789439"/>
    <lineage>
        <taxon>Bacteria</taxon>
        <taxon>Bacillati</taxon>
        <taxon>Actinomycetota</taxon>
        <taxon>Actinomycetes</taxon>
        <taxon>Pseudonocardiales</taxon>
        <taxon>Pseudonocardiaceae</taxon>
        <taxon>Lentzea</taxon>
    </lineage>
</organism>
<dbReference type="InterPro" id="IPR011990">
    <property type="entry name" value="TPR-like_helical_dom_sf"/>
</dbReference>
<evidence type="ECO:0000259" key="2">
    <source>
        <dbReference type="SMART" id="SM00382"/>
    </source>
</evidence>
<dbReference type="InterPro" id="IPR019734">
    <property type="entry name" value="TPR_rpt"/>
</dbReference>
<proteinExistence type="predicted"/>
<keyword evidence="4" id="KW-1185">Reference proteome</keyword>
<reference evidence="4" key="1">
    <citation type="journal article" date="2019" name="Int. J. Syst. Evol. Microbiol.">
        <title>The Global Catalogue of Microorganisms (GCM) 10K type strain sequencing project: providing services to taxonomists for standard genome sequencing and annotation.</title>
        <authorList>
            <consortium name="The Broad Institute Genomics Platform"/>
            <consortium name="The Broad Institute Genome Sequencing Center for Infectious Disease"/>
            <person name="Wu L."/>
            <person name="Ma J."/>
        </authorList>
    </citation>
    <scope>NUCLEOTIDE SEQUENCE [LARGE SCALE GENOMIC DNA]</scope>
    <source>
        <strain evidence="4">CGMCC 4.7319</strain>
    </source>
</reference>
<name>A0ABQ2HQL9_9PSEU</name>
<keyword evidence="1" id="KW-0802">TPR repeat</keyword>
<dbReference type="SMART" id="SM00382">
    <property type="entry name" value="AAA"/>
    <property type="match status" value="1"/>
</dbReference>
<comment type="caution">
    <text evidence="3">The sequence shown here is derived from an EMBL/GenBank/DDBJ whole genome shotgun (WGS) entry which is preliminary data.</text>
</comment>
<gene>
    <name evidence="3" type="ORF">GCM10011609_26980</name>
</gene>
<feature type="repeat" description="TPR" evidence="1">
    <location>
        <begin position="672"/>
        <end position="705"/>
    </location>
</feature>
<dbReference type="Pfam" id="PF13176">
    <property type="entry name" value="TPR_7"/>
    <property type="match status" value="1"/>
</dbReference>
<dbReference type="Gene3D" id="1.25.40.10">
    <property type="entry name" value="Tetratricopeptide repeat domain"/>
    <property type="match status" value="2"/>
</dbReference>
<feature type="repeat" description="TPR" evidence="1">
    <location>
        <begin position="632"/>
        <end position="665"/>
    </location>
</feature>
<dbReference type="Pfam" id="PF00931">
    <property type="entry name" value="NB-ARC"/>
    <property type="match status" value="1"/>
</dbReference>
<protein>
    <recommendedName>
        <fullName evidence="2">AAA+ ATPase domain-containing protein</fullName>
    </recommendedName>
</protein>
<sequence length="730" mass="80105">MLPNEWNLSDEVCGVGVTSSDNEVTGTVTGSVVQANSVVGGVHFHQVDRSWVTPQQLPGAFPYFVGRAPELSRLTAVLDDGASEVTTLVISAVSGTAGVGKTTLAVHWAHQAVARFPDGQLYVNLRGFDPTGVPVHPAEAIRGFLDAFQIAPDRIPTGFDAQVALYRSLLAGRRVLVVLDNAHSSEQVRPLLPGNPTCVVLVTSRDQLTSLIAREGARPMTLKVLSDEEAVELLTRRLDARRVDSERGAVQELIKLCARLPLALGLVTAHAATHPDLPLTTLAEELRDERLRLDVLDAGDRHSGARAVFSWSYRALTSSAARLFRLLGVHPGPTISPPAAAALAGVPLAEVRATLAELTRAHLLEQPSPGRYQFHDLLRSYAAELAAAEETGARREAAVRRVLDFFLQTCSAADRRIAPQRERIDLRQPAPDVAPLDIADEEQALAWFVAEHATLPVLIDQAIRHGLDVHAWQLAWTLATYFERQGHWQDWVTTQQAALSAATRLNDRAAQARAHRFLSRAAIRLGRYEEAASHLQHALDLYQDMGKPLGQARTHIAFSWVRELQERYTEAVDHAARALDLFRTAGNRAGQARALDQLGWEQALLGDHARGRVNCEAALALFRDLEHRPGLADTLDSLGYIHHHLDDHAKALRHYEQSIALSGQLGDCYTEATTWARMGDTYLVMGDRSAAEKVWRQALTLLDRLSHPDAQDVRAKLAELEGQSSRPGKR</sequence>
<dbReference type="PANTHER" id="PTHR47691:SF3">
    <property type="entry name" value="HTH-TYPE TRANSCRIPTIONAL REGULATOR RV0890C-RELATED"/>
    <property type="match status" value="1"/>
</dbReference>
<dbReference type="PRINTS" id="PR00364">
    <property type="entry name" value="DISEASERSIST"/>
</dbReference>